<accession>A0A212AA30</accession>
<evidence type="ECO:0000313" key="1">
    <source>
        <dbReference type="EMBL" id="OWJ76977.1"/>
    </source>
</evidence>
<sequence length="116" mass="13232">MIRERQATALAFAIRDTHPDDARQLLTAALIDLSAGMPRVPFEDVREDARWWSGMATPAELLAYLSAALRELGGKALHRNHRKQLFAALWESFEEEDRQAFIARVDPTGQFRRKAQ</sequence>
<keyword evidence="2" id="KW-1185">Reference proteome</keyword>
<gene>
    <name evidence="1" type="ORF">CDV49_12530</name>
</gene>
<dbReference type="Proteomes" id="UP000196878">
    <property type="component" value="Unassembled WGS sequence"/>
</dbReference>
<dbReference type="AlphaFoldDB" id="A0A212AA30"/>
<evidence type="ECO:0000313" key="2">
    <source>
        <dbReference type="Proteomes" id="UP000196878"/>
    </source>
</evidence>
<protein>
    <submittedName>
        <fullName evidence="1">Uncharacterized protein</fullName>
    </submittedName>
</protein>
<name>A0A212AA30_9RHOB</name>
<dbReference type="EMBL" id="NIPW01000024">
    <property type="protein sequence ID" value="OWJ76977.1"/>
    <property type="molecule type" value="Genomic_DNA"/>
</dbReference>
<organism evidence="1 2">
    <name type="scientific">Haematobacter genomosp. 1</name>
    <dbReference type="NCBI Taxonomy" id="366618"/>
    <lineage>
        <taxon>Bacteria</taxon>
        <taxon>Pseudomonadati</taxon>
        <taxon>Pseudomonadota</taxon>
        <taxon>Alphaproteobacteria</taxon>
        <taxon>Rhodobacterales</taxon>
        <taxon>Paracoccaceae</taxon>
        <taxon>Haematobacter</taxon>
    </lineage>
</organism>
<reference evidence="1 2" key="1">
    <citation type="submission" date="2016-12" db="EMBL/GenBank/DDBJ databases">
        <title>Comparison of Traditional DNA-DNA Hybridization with In Silico Genomic Analysis.</title>
        <authorList>
            <person name="Nicholson A.C."/>
            <person name="Humrighouse B.W."/>
            <person name="Graziano J."/>
            <person name="Lasker B."/>
            <person name="Whitney A.M."/>
            <person name="Mcquiston J.R."/>
        </authorList>
    </citation>
    <scope>NUCLEOTIDE SEQUENCE [LARGE SCALE GENOMIC DNA]</scope>
    <source>
        <strain evidence="1 2">H2240</strain>
    </source>
</reference>
<proteinExistence type="predicted"/>
<comment type="caution">
    <text evidence="1">The sequence shown here is derived from an EMBL/GenBank/DDBJ whole genome shotgun (WGS) entry which is preliminary data.</text>
</comment>